<comment type="caution">
    <text evidence="1">The sequence shown here is derived from an EMBL/GenBank/DDBJ whole genome shotgun (WGS) entry which is preliminary data.</text>
</comment>
<organism evidence="1 2">
    <name type="scientific">Cyclocybe aegerita</name>
    <name type="common">Black poplar mushroom</name>
    <name type="synonym">Agrocybe aegerita</name>
    <dbReference type="NCBI Taxonomy" id="1973307"/>
    <lineage>
        <taxon>Eukaryota</taxon>
        <taxon>Fungi</taxon>
        <taxon>Dikarya</taxon>
        <taxon>Basidiomycota</taxon>
        <taxon>Agaricomycotina</taxon>
        <taxon>Agaricomycetes</taxon>
        <taxon>Agaricomycetidae</taxon>
        <taxon>Agaricales</taxon>
        <taxon>Agaricineae</taxon>
        <taxon>Bolbitiaceae</taxon>
        <taxon>Cyclocybe</taxon>
    </lineage>
</organism>
<gene>
    <name evidence="1" type="ORF">AAE3_LOCUS2002</name>
</gene>
<dbReference type="AlphaFoldDB" id="A0A8S0W2L5"/>
<keyword evidence="2" id="KW-1185">Reference proteome</keyword>
<reference evidence="1 2" key="1">
    <citation type="submission" date="2020-01" db="EMBL/GenBank/DDBJ databases">
        <authorList>
            <person name="Gupta K D."/>
        </authorList>
    </citation>
    <scope>NUCLEOTIDE SEQUENCE [LARGE SCALE GENOMIC DNA]</scope>
</reference>
<evidence type="ECO:0000313" key="2">
    <source>
        <dbReference type="Proteomes" id="UP000467700"/>
    </source>
</evidence>
<accession>A0A8S0W2L5</accession>
<dbReference type="OrthoDB" id="3217075at2759"/>
<evidence type="ECO:0000313" key="1">
    <source>
        <dbReference type="EMBL" id="CAA7259884.1"/>
    </source>
</evidence>
<dbReference type="Proteomes" id="UP000467700">
    <property type="component" value="Unassembled WGS sequence"/>
</dbReference>
<sequence length="182" mass="21479">MATAYTHSIPTPPFSPHNYRMPDETTENPLKSTINLLDSLVAFYQHERMWVYRTRAMLEEAFQMPPLPGPPHQQYLTDQHGMPMDMRVDDMNDPGAIQSHQSTRWMRRKRGFKLRLDGIRNRRIISTQPVGQGQGQEHGYEELQPRERILEMFDKMMESRMESCQRVTKLVRDANRANLHDR</sequence>
<name>A0A8S0W2L5_CYCAE</name>
<protein>
    <submittedName>
        <fullName evidence="1">Uncharacterized protein</fullName>
    </submittedName>
</protein>
<dbReference type="EMBL" id="CACVBS010000028">
    <property type="protein sequence ID" value="CAA7259884.1"/>
    <property type="molecule type" value="Genomic_DNA"/>
</dbReference>
<proteinExistence type="predicted"/>